<proteinExistence type="inferred from homology"/>
<evidence type="ECO:0000256" key="5">
    <source>
        <dbReference type="ARBA" id="ARBA00023239"/>
    </source>
</evidence>
<keyword evidence="4 6" id="KW-0520">NAD</keyword>
<evidence type="ECO:0000256" key="4">
    <source>
        <dbReference type="ARBA" id="ARBA00023027"/>
    </source>
</evidence>
<dbReference type="GO" id="GO:0046496">
    <property type="term" value="P:nicotinamide nucleotide metabolic process"/>
    <property type="evidence" value="ECO:0007669"/>
    <property type="project" value="UniProtKB-UniRule"/>
</dbReference>
<comment type="catalytic activity">
    <reaction evidence="6">
        <text>(6S)-NADHX + ADP = AMP + phosphate + NADH + H(+)</text>
        <dbReference type="Rhea" id="RHEA:32223"/>
        <dbReference type="ChEBI" id="CHEBI:15378"/>
        <dbReference type="ChEBI" id="CHEBI:43474"/>
        <dbReference type="ChEBI" id="CHEBI:57945"/>
        <dbReference type="ChEBI" id="CHEBI:64074"/>
        <dbReference type="ChEBI" id="CHEBI:456215"/>
        <dbReference type="ChEBI" id="CHEBI:456216"/>
        <dbReference type="EC" id="4.2.1.136"/>
    </reaction>
</comment>
<gene>
    <name evidence="6" type="primary">nnrD</name>
    <name evidence="8" type="ORF">A2625_02265</name>
</gene>
<evidence type="ECO:0000259" key="7">
    <source>
        <dbReference type="PROSITE" id="PS51383"/>
    </source>
</evidence>
<dbReference type="HAMAP" id="MF_01965">
    <property type="entry name" value="NADHX_dehydratase"/>
    <property type="match status" value="1"/>
</dbReference>
<dbReference type="InterPro" id="IPR017953">
    <property type="entry name" value="Carbohydrate_kinase_pred_CS"/>
</dbReference>
<evidence type="ECO:0000313" key="9">
    <source>
        <dbReference type="Proteomes" id="UP000178724"/>
    </source>
</evidence>
<keyword evidence="3 6" id="KW-0521">NADP</keyword>
<feature type="binding site" evidence="6">
    <location>
        <position position="34"/>
    </location>
    <ligand>
        <name>(6S)-NADPHX</name>
        <dbReference type="ChEBI" id="CHEBI:64076"/>
    </ligand>
</feature>
<dbReference type="Proteomes" id="UP000178724">
    <property type="component" value="Unassembled WGS sequence"/>
</dbReference>
<dbReference type="GO" id="GO:0052855">
    <property type="term" value="F:ADP-dependent NAD(P)H-hydrate dehydratase activity"/>
    <property type="evidence" value="ECO:0007669"/>
    <property type="project" value="UniProtKB-UniRule"/>
</dbReference>
<name>A0A1F4PZL5_UNCSA</name>
<comment type="caution">
    <text evidence="8">The sequence shown here is derived from an EMBL/GenBank/DDBJ whole genome shotgun (WGS) entry which is preliminary data.</text>
</comment>
<dbReference type="EC" id="4.2.1.136" evidence="6"/>
<evidence type="ECO:0000256" key="1">
    <source>
        <dbReference type="ARBA" id="ARBA00022741"/>
    </source>
</evidence>
<comment type="cofactor">
    <cofactor evidence="6">
        <name>Mg(2+)</name>
        <dbReference type="ChEBI" id="CHEBI:18420"/>
    </cofactor>
</comment>
<dbReference type="PANTHER" id="PTHR12592:SF0">
    <property type="entry name" value="ATP-DEPENDENT (S)-NAD(P)H-HYDRATE DEHYDRATASE"/>
    <property type="match status" value="1"/>
</dbReference>
<keyword evidence="2 6" id="KW-0067">ATP-binding</keyword>
<dbReference type="CDD" id="cd01171">
    <property type="entry name" value="YXKO-related"/>
    <property type="match status" value="1"/>
</dbReference>
<feature type="binding site" evidence="6">
    <location>
        <position position="90"/>
    </location>
    <ligand>
        <name>(6S)-NADPHX</name>
        <dbReference type="ChEBI" id="CHEBI:64076"/>
    </ligand>
</feature>
<dbReference type="SUPFAM" id="SSF53613">
    <property type="entry name" value="Ribokinase-like"/>
    <property type="match status" value="1"/>
</dbReference>
<evidence type="ECO:0000256" key="3">
    <source>
        <dbReference type="ARBA" id="ARBA00022857"/>
    </source>
</evidence>
<dbReference type="Pfam" id="PF01256">
    <property type="entry name" value="Carb_kinase"/>
    <property type="match status" value="1"/>
</dbReference>
<reference evidence="8 9" key="1">
    <citation type="journal article" date="2016" name="Nat. Commun.">
        <title>Thousands of microbial genomes shed light on interconnected biogeochemical processes in an aquifer system.</title>
        <authorList>
            <person name="Anantharaman K."/>
            <person name="Brown C.T."/>
            <person name="Hug L.A."/>
            <person name="Sharon I."/>
            <person name="Castelle C.J."/>
            <person name="Probst A.J."/>
            <person name="Thomas B.C."/>
            <person name="Singh A."/>
            <person name="Wilkins M.J."/>
            <person name="Karaoz U."/>
            <person name="Brodie E.L."/>
            <person name="Williams K.H."/>
            <person name="Hubbard S.S."/>
            <person name="Banfield J.F."/>
        </authorList>
    </citation>
    <scope>NUCLEOTIDE SEQUENCE [LARGE SCALE GENOMIC DNA]</scope>
</reference>
<feature type="binding site" evidence="6">
    <location>
        <position position="207"/>
    </location>
    <ligand>
        <name>(6S)-NADPHX</name>
        <dbReference type="ChEBI" id="CHEBI:64076"/>
    </ligand>
</feature>
<dbReference type="InterPro" id="IPR000631">
    <property type="entry name" value="CARKD"/>
</dbReference>
<dbReference type="Gene3D" id="3.40.1190.20">
    <property type="match status" value="1"/>
</dbReference>
<sequence>MSKINKLPKRKPETNKGDYGRVLIIAGSPGMTGAAVLASRGCLRVGAGLTYLAVPKGLVNFVDSMTPEVITLPFEKINNVKPDVAAIGPGLTVSKASRTLLRSTINALCSTFIIDADGLNNIADEPEIMRKIKNLIITPHPGEMSRLIKKSVDHIQKNRAAVARETAKRFGCVVVLKGHKTVVADPAGKVFINSTGNPGMASGGVGDVLTGMIAGLAGQGLSSFEAASAGVYLHGLAGDLAAREKGEYGLIASDLVEKIPYAIQKIY</sequence>
<comment type="catalytic activity">
    <reaction evidence="6">
        <text>(6S)-NADPHX + ADP = AMP + phosphate + NADPH + H(+)</text>
        <dbReference type="Rhea" id="RHEA:32235"/>
        <dbReference type="ChEBI" id="CHEBI:15378"/>
        <dbReference type="ChEBI" id="CHEBI:43474"/>
        <dbReference type="ChEBI" id="CHEBI:57783"/>
        <dbReference type="ChEBI" id="CHEBI:64076"/>
        <dbReference type="ChEBI" id="CHEBI:456215"/>
        <dbReference type="ChEBI" id="CHEBI:456216"/>
        <dbReference type="EC" id="4.2.1.136"/>
    </reaction>
</comment>
<keyword evidence="1 6" id="KW-0547">Nucleotide-binding</keyword>
<comment type="subunit">
    <text evidence="6">Homotetramer.</text>
</comment>
<comment type="similarity">
    <text evidence="6">Belongs to the NnrD/CARKD family.</text>
</comment>
<dbReference type="PROSITE" id="PS01050">
    <property type="entry name" value="YJEF_C_2"/>
    <property type="match status" value="1"/>
</dbReference>
<feature type="domain" description="YjeF C-terminal" evidence="7">
    <location>
        <begin position="1"/>
        <end position="266"/>
    </location>
</feature>
<dbReference type="PANTHER" id="PTHR12592">
    <property type="entry name" value="ATP-DEPENDENT (S)-NAD(P)H-HYDRATE DEHYDRATASE FAMILY MEMBER"/>
    <property type="match status" value="1"/>
</dbReference>
<dbReference type="GO" id="GO:0005524">
    <property type="term" value="F:ATP binding"/>
    <property type="evidence" value="ECO:0007669"/>
    <property type="project" value="UniProtKB-KW"/>
</dbReference>
<dbReference type="PROSITE" id="PS51383">
    <property type="entry name" value="YJEF_C_3"/>
    <property type="match status" value="1"/>
</dbReference>
<dbReference type="InterPro" id="IPR029056">
    <property type="entry name" value="Ribokinase-like"/>
</dbReference>
<evidence type="ECO:0000313" key="8">
    <source>
        <dbReference type="EMBL" id="OGB89128.1"/>
    </source>
</evidence>
<evidence type="ECO:0000256" key="2">
    <source>
        <dbReference type="ARBA" id="ARBA00022840"/>
    </source>
</evidence>
<dbReference type="GO" id="GO:0052856">
    <property type="term" value="F:NAD(P)HX epimerase activity"/>
    <property type="evidence" value="ECO:0007669"/>
    <property type="project" value="TreeGrafter"/>
</dbReference>
<evidence type="ECO:0000256" key="6">
    <source>
        <dbReference type="HAMAP-Rule" id="MF_01965"/>
    </source>
</evidence>
<dbReference type="NCBIfam" id="TIGR00196">
    <property type="entry name" value="yjeF_cterm"/>
    <property type="match status" value="1"/>
</dbReference>
<feature type="binding site" evidence="6">
    <location>
        <position position="206"/>
    </location>
    <ligand>
        <name>AMP</name>
        <dbReference type="ChEBI" id="CHEBI:456215"/>
    </ligand>
</feature>
<dbReference type="GO" id="GO:0110051">
    <property type="term" value="P:metabolite repair"/>
    <property type="evidence" value="ECO:0007669"/>
    <property type="project" value="TreeGrafter"/>
</dbReference>
<keyword evidence="5 6" id="KW-0456">Lyase</keyword>
<comment type="function">
    <text evidence="6">Catalyzes the dehydration of the S-form of NAD(P)HX at the expense of ADP, which is converted to AMP. Together with NAD(P)HX epimerase, which catalyzes the epimerization of the S- and R-forms, the enzyme allows the repair of both epimers of NAD(P)HX, a damaged form of NAD(P)H that is a result of enzymatic or heat-dependent hydration.</text>
</comment>
<feature type="binding site" evidence="6">
    <location>
        <position position="140"/>
    </location>
    <ligand>
        <name>(6S)-NADPHX</name>
        <dbReference type="ChEBI" id="CHEBI:64076"/>
    </ligand>
</feature>
<organism evidence="8 9">
    <name type="scientific">candidate division WOR-1 bacterium RIFCSPHIGHO2_01_FULL_53_15</name>
    <dbReference type="NCBI Taxonomy" id="1802564"/>
    <lineage>
        <taxon>Bacteria</taxon>
        <taxon>Bacillati</taxon>
        <taxon>Saganbacteria</taxon>
    </lineage>
</organism>
<dbReference type="EMBL" id="METM01000029">
    <property type="protein sequence ID" value="OGB89128.1"/>
    <property type="molecule type" value="Genomic_DNA"/>
</dbReference>
<accession>A0A1F4PZL5</accession>
<feature type="binding site" evidence="6">
    <location>
        <begin position="177"/>
        <end position="181"/>
    </location>
    <ligand>
        <name>AMP</name>
        <dbReference type="ChEBI" id="CHEBI:456215"/>
    </ligand>
</feature>
<dbReference type="AlphaFoldDB" id="A0A1F4PZL5"/>
<protein>
    <recommendedName>
        <fullName evidence="6">ADP-dependent (S)-NAD(P)H-hydrate dehydratase</fullName>
        <ecNumber evidence="6">4.2.1.136</ecNumber>
    </recommendedName>
    <alternativeName>
        <fullName evidence="6">ADP-dependent NAD(P)HX dehydratase</fullName>
    </alternativeName>
</protein>